<organism evidence="12 13">
    <name type="scientific">Sphaerisporangium rufum</name>
    <dbReference type="NCBI Taxonomy" id="1381558"/>
    <lineage>
        <taxon>Bacteria</taxon>
        <taxon>Bacillati</taxon>
        <taxon>Actinomycetota</taxon>
        <taxon>Actinomycetes</taxon>
        <taxon>Streptosporangiales</taxon>
        <taxon>Streptosporangiaceae</taxon>
        <taxon>Sphaerisporangium</taxon>
    </lineage>
</organism>
<dbReference type="InterPro" id="IPR005467">
    <property type="entry name" value="His_kinase_dom"/>
</dbReference>
<comment type="catalytic activity">
    <reaction evidence="1">
        <text>ATP + protein L-histidine = ADP + protein N-phospho-L-histidine.</text>
        <dbReference type="EC" id="2.7.13.3"/>
    </reaction>
</comment>
<dbReference type="InterPro" id="IPR036097">
    <property type="entry name" value="HisK_dim/P_sf"/>
</dbReference>
<name>A0A919R2V9_9ACTN</name>
<dbReference type="InterPro" id="IPR036890">
    <property type="entry name" value="HATPase_C_sf"/>
</dbReference>
<dbReference type="SUPFAM" id="SSF47384">
    <property type="entry name" value="Homodimeric domain of signal transducing histidine kinase"/>
    <property type="match status" value="1"/>
</dbReference>
<feature type="domain" description="Histidine kinase" evidence="11">
    <location>
        <begin position="69"/>
        <end position="276"/>
    </location>
</feature>
<dbReference type="PANTHER" id="PTHR42878:SF7">
    <property type="entry name" value="SENSOR HISTIDINE KINASE GLRK"/>
    <property type="match status" value="1"/>
</dbReference>
<dbReference type="GO" id="GO:0007234">
    <property type="term" value="P:osmosensory signaling via phosphorelay pathway"/>
    <property type="evidence" value="ECO:0007669"/>
    <property type="project" value="TreeGrafter"/>
</dbReference>
<dbReference type="GO" id="GO:0000156">
    <property type="term" value="F:phosphorelay response regulator activity"/>
    <property type="evidence" value="ECO:0007669"/>
    <property type="project" value="TreeGrafter"/>
</dbReference>
<protein>
    <recommendedName>
        <fullName evidence="10">Sensor-like histidine kinase SenX3</fullName>
        <ecNumber evidence="3">2.7.13.3</ecNumber>
    </recommendedName>
</protein>
<evidence type="ECO:0000256" key="9">
    <source>
        <dbReference type="ARBA" id="ARBA00023012"/>
    </source>
</evidence>
<evidence type="ECO:0000256" key="6">
    <source>
        <dbReference type="ARBA" id="ARBA00022741"/>
    </source>
</evidence>
<sequence length="279" mass="29451">MMSQLRPGSVLAATGATSLMLAGHLVLRRQWGRPDAVGACCPGSVGGTGPPGLGESPDVGHMHCPFALDLCHELRSPLAALRAELEVAGMDPGQADLHALLGASLRAVGRMEAVITDLLEFARRQQDAPEPSEPVDLAVLVAAEVADRSDRLPVTLRLDEGVSVHAVRELICRVLINLLDNAQRHARQAVEVRVRRDGDTAELAVGDDGAGVAAADRRRIFERFTRLEEARRLDGRGSGLGLAIAHDIVRAHGGGVHVTRSPAGGALFVVRLPAVPPGR</sequence>
<dbReference type="GO" id="GO:0005886">
    <property type="term" value="C:plasma membrane"/>
    <property type="evidence" value="ECO:0007669"/>
    <property type="project" value="UniProtKB-SubCell"/>
</dbReference>
<dbReference type="SMART" id="SM00387">
    <property type="entry name" value="HATPase_c"/>
    <property type="match status" value="1"/>
</dbReference>
<dbReference type="EC" id="2.7.13.3" evidence="3"/>
<dbReference type="Pfam" id="PF00512">
    <property type="entry name" value="HisKA"/>
    <property type="match status" value="1"/>
</dbReference>
<reference evidence="12" key="1">
    <citation type="submission" date="2021-01" db="EMBL/GenBank/DDBJ databases">
        <title>Whole genome shotgun sequence of Sphaerisporangium rufum NBRC 109079.</title>
        <authorList>
            <person name="Komaki H."/>
            <person name="Tamura T."/>
        </authorList>
    </citation>
    <scope>NUCLEOTIDE SEQUENCE</scope>
    <source>
        <strain evidence="12">NBRC 109079</strain>
    </source>
</reference>
<evidence type="ECO:0000256" key="7">
    <source>
        <dbReference type="ARBA" id="ARBA00022777"/>
    </source>
</evidence>
<dbReference type="InterPro" id="IPR003661">
    <property type="entry name" value="HisK_dim/P_dom"/>
</dbReference>
<dbReference type="Gene3D" id="1.10.287.130">
    <property type="match status" value="1"/>
</dbReference>
<keyword evidence="9" id="KW-0902">Two-component regulatory system</keyword>
<evidence type="ECO:0000256" key="2">
    <source>
        <dbReference type="ARBA" id="ARBA00004236"/>
    </source>
</evidence>
<comment type="subcellular location">
    <subcellularLocation>
        <location evidence="2">Cell membrane</location>
    </subcellularLocation>
</comment>
<dbReference type="InterPro" id="IPR003594">
    <property type="entry name" value="HATPase_dom"/>
</dbReference>
<evidence type="ECO:0000259" key="11">
    <source>
        <dbReference type="PROSITE" id="PS50109"/>
    </source>
</evidence>
<gene>
    <name evidence="12" type="ORF">Sru01_35710</name>
</gene>
<dbReference type="CDD" id="cd00082">
    <property type="entry name" value="HisKA"/>
    <property type="match status" value="1"/>
</dbReference>
<evidence type="ECO:0000256" key="10">
    <source>
        <dbReference type="ARBA" id="ARBA00039401"/>
    </source>
</evidence>
<dbReference type="GO" id="GO:0005524">
    <property type="term" value="F:ATP binding"/>
    <property type="evidence" value="ECO:0007669"/>
    <property type="project" value="UniProtKB-KW"/>
</dbReference>
<comment type="caution">
    <text evidence="12">The sequence shown here is derived from an EMBL/GenBank/DDBJ whole genome shotgun (WGS) entry which is preliminary data.</text>
</comment>
<dbReference type="PRINTS" id="PR00344">
    <property type="entry name" value="BCTRLSENSOR"/>
</dbReference>
<dbReference type="CDD" id="cd00075">
    <property type="entry name" value="HATPase"/>
    <property type="match status" value="1"/>
</dbReference>
<evidence type="ECO:0000256" key="8">
    <source>
        <dbReference type="ARBA" id="ARBA00022840"/>
    </source>
</evidence>
<dbReference type="Gene3D" id="3.30.565.10">
    <property type="entry name" value="Histidine kinase-like ATPase, C-terminal domain"/>
    <property type="match status" value="1"/>
</dbReference>
<dbReference type="AlphaFoldDB" id="A0A919R2V9"/>
<evidence type="ECO:0000256" key="5">
    <source>
        <dbReference type="ARBA" id="ARBA00022679"/>
    </source>
</evidence>
<dbReference type="PANTHER" id="PTHR42878">
    <property type="entry name" value="TWO-COMPONENT HISTIDINE KINASE"/>
    <property type="match status" value="1"/>
</dbReference>
<dbReference type="EMBL" id="BOOU01000051">
    <property type="protein sequence ID" value="GII78589.1"/>
    <property type="molecule type" value="Genomic_DNA"/>
</dbReference>
<dbReference type="Proteomes" id="UP000655287">
    <property type="component" value="Unassembled WGS sequence"/>
</dbReference>
<dbReference type="SMART" id="SM00388">
    <property type="entry name" value="HisKA"/>
    <property type="match status" value="1"/>
</dbReference>
<keyword evidence="5" id="KW-0808">Transferase</keyword>
<evidence type="ECO:0000256" key="3">
    <source>
        <dbReference type="ARBA" id="ARBA00012438"/>
    </source>
</evidence>
<evidence type="ECO:0000256" key="1">
    <source>
        <dbReference type="ARBA" id="ARBA00000085"/>
    </source>
</evidence>
<dbReference type="InterPro" id="IPR004358">
    <property type="entry name" value="Sig_transdc_His_kin-like_C"/>
</dbReference>
<keyword evidence="4" id="KW-0597">Phosphoprotein</keyword>
<dbReference type="SUPFAM" id="SSF55874">
    <property type="entry name" value="ATPase domain of HSP90 chaperone/DNA topoisomerase II/histidine kinase"/>
    <property type="match status" value="1"/>
</dbReference>
<dbReference type="InterPro" id="IPR050351">
    <property type="entry name" value="BphY/WalK/GraS-like"/>
</dbReference>
<dbReference type="PROSITE" id="PS50109">
    <property type="entry name" value="HIS_KIN"/>
    <property type="match status" value="1"/>
</dbReference>
<evidence type="ECO:0000313" key="12">
    <source>
        <dbReference type="EMBL" id="GII78589.1"/>
    </source>
</evidence>
<keyword evidence="13" id="KW-1185">Reference proteome</keyword>
<dbReference type="GO" id="GO:0000155">
    <property type="term" value="F:phosphorelay sensor kinase activity"/>
    <property type="evidence" value="ECO:0007669"/>
    <property type="project" value="InterPro"/>
</dbReference>
<dbReference type="GO" id="GO:0030295">
    <property type="term" value="F:protein kinase activator activity"/>
    <property type="evidence" value="ECO:0007669"/>
    <property type="project" value="TreeGrafter"/>
</dbReference>
<evidence type="ECO:0000313" key="13">
    <source>
        <dbReference type="Proteomes" id="UP000655287"/>
    </source>
</evidence>
<proteinExistence type="predicted"/>
<accession>A0A919R2V9</accession>
<keyword evidence="8" id="KW-0067">ATP-binding</keyword>
<evidence type="ECO:0000256" key="4">
    <source>
        <dbReference type="ARBA" id="ARBA00022553"/>
    </source>
</evidence>
<keyword evidence="7" id="KW-0418">Kinase</keyword>
<keyword evidence="6" id="KW-0547">Nucleotide-binding</keyword>
<dbReference type="Pfam" id="PF02518">
    <property type="entry name" value="HATPase_c"/>
    <property type="match status" value="1"/>
</dbReference>